<dbReference type="EMBL" id="BNAJ01000014">
    <property type="protein sequence ID" value="GHF60541.1"/>
    <property type="molecule type" value="Genomic_DNA"/>
</dbReference>
<dbReference type="Proteomes" id="UP000619376">
    <property type="component" value="Unassembled WGS sequence"/>
</dbReference>
<keyword evidence="1" id="KW-0812">Transmembrane</keyword>
<comment type="caution">
    <text evidence="3">The sequence shown here is derived from an EMBL/GenBank/DDBJ whole genome shotgun (WGS) entry which is preliminary data.</text>
</comment>
<accession>A0A7W8KKC4</accession>
<dbReference type="NCBIfam" id="NF038403">
    <property type="entry name" value="perm_prefix_1"/>
    <property type="match status" value="1"/>
</dbReference>
<name>A0A7W8KKC4_9DEIO</name>
<proteinExistence type="predicted"/>
<gene>
    <name evidence="2" type="ORF">GCM10017781_40930</name>
    <name evidence="3" type="ORF">HNQ07_004325</name>
</gene>
<dbReference type="Proteomes" id="UP000539473">
    <property type="component" value="Unassembled WGS sequence"/>
</dbReference>
<keyword evidence="1" id="KW-0472">Membrane</keyword>
<reference evidence="2" key="4">
    <citation type="submission" date="2024-05" db="EMBL/GenBank/DDBJ databases">
        <authorList>
            <person name="Sun Q."/>
            <person name="Zhou Y."/>
        </authorList>
    </citation>
    <scope>NUCLEOTIDE SEQUENCE</scope>
    <source>
        <strain evidence="2">CGMCC 1.18437</strain>
    </source>
</reference>
<dbReference type="EMBL" id="JACHFK010000015">
    <property type="protein sequence ID" value="MBB5378818.1"/>
    <property type="molecule type" value="Genomic_DNA"/>
</dbReference>
<keyword evidence="1" id="KW-1133">Transmembrane helix</keyword>
<evidence type="ECO:0000313" key="5">
    <source>
        <dbReference type="Proteomes" id="UP000619376"/>
    </source>
</evidence>
<organism evidence="3 4">
    <name type="scientific">Deinococcus metalli</name>
    <dbReference type="NCBI Taxonomy" id="1141878"/>
    <lineage>
        <taxon>Bacteria</taxon>
        <taxon>Thermotogati</taxon>
        <taxon>Deinococcota</taxon>
        <taxon>Deinococci</taxon>
        <taxon>Deinococcales</taxon>
        <taxon>Deinococcaceae</taxon>
        <taxon>Deinococcus</taxon>
    </lineage>
</organism>
<keyword evidence="5" id="KW-1185">Reference proteome</keyword>
<dbReference type="InterPro" id="IPR047928">
    <property type="entry name" value="Perm_prefix_1"/>
</dbReference>
<evidence type="ECO:0000256" key="1">
    <source>
        <dbReference type="SAM" id="Phobius"/>
    </source>
</evidence>
<sequence length="391" mass="41020">MTSRVDTPRPAAVTAYLRRATWGLPRAQQQALWDELEEHLLSRAERLELGGLSPTHALLQATRELGSPSRVTLGMTQVYAMPKLLIAAATAALALSAALYALAGGSGGGVITLPVLTVQPVAPSCVQGVVPSGTYANVVHQGQGVTCTTPSASDAQTLSLSLDTLLSLAQALGGSVKRQPTGWYRIQLGSTTKTGWAEVPVSFQSAGKPYFYARTLFGITDPQTTVLRGYAQPALLIGGHQATFDTRRTPAGLVGQLFYNSITLPLLDFILPESVNETTFGRSVAPAQSRYTHTLSTALSPDEVVLLVTRPAATGAKTSTDYRVSIAPVGTAGTVAINSDQARLRFVSDPALLGPAAGGRLNALLVRITNIPLSALREGIITPAQANSDAR</sequence>
<dbReference type="AlphaFoldDB" id="A0A7W8KKC4"/>
<evidence type="ECO:0000313" key="4">
    <source>
        <dbReference type="Proteomes" id="UP000539473"/>
    </source>
</evidence>
<feature type="transmembrane region" description="Helical" evidence="1">
    <location>
        <begin position="84"/>
        <end position="103"/>
    </location>
</feature>
<evidence type="ECO:0000313" key="3">
    <source>
        <dbReference type="EMBL" id="MBB5378818.1"/>
    </source>
</evidence>
<reference evidence="5" key="2">
    <citation type="journal article" date="2019" name="Int. J. Syst. Evol. Microbiol.">
        <title>The Global Catalogue of Microorganisms (GCM) 10K type strain sequencing project: providing services to taxonomists for standard genome sequencing and annotation.</title>
        <authorList>
            <consortium name="The Broad Institute Genomics Platform"/>
            <consortium name="The Broad Institute Genome Sequencing Center for Infectious Disease"/>
            <person name="Wu L."/>
            <person name="Ma J."/>
        </authorList>
    </citation>
    <scope>NUCLEOTIDE SEQUENCE [LARGE SCALE GENOMIC DNA]</scope>
    <source>
        <strain evidence="5">CGMCC 1.18437</strain>
    </source>
</reference>
<evidence type="ECO:0000313" key="2">
    <source>
        <dbReference type="EMBL" id="GHF60541.1"/>
    </source>
</evidence>
<dbReference type="RefSeq" id="WP_184115595.1">
    <property type="nucleotide sequence ID" value="NZ_BNAJ01000014.1"/>
</dbReference>
<reference evidence="2" key="1">
    <citation type="journal article" date="2014" name="Int. J. Syst. Evol. Microbiol.">
        <title>Complete genome of a new Firmicutes species belonging to the dominant human colonic microbiota ('Ruminococcus bicirculans') reveals two chromosomes and a selective capacity to utilize plant glucans.</title>
        <authorList>
            <consortium name="NISC Comparative Sequencing Program"/>
            <person name="Wegmann U."/>
            <person name="Louis P."/>
            <person name="Goesmann A."/>
            <person name="Henrissat B."/>
            <person name="Duncan S.H."/>
            <person name="Flint H.J."/>
        </authorList>
    </citation>
    <scope>NUCLEOTIDE SEQUENCE</scope>
    <source>
        <strain evidence="2">CGMCC 1.18437</strain>
    </source>
</reference>
<protein>
    <submittedName>
        <fullName evidence="3">Uncharacterized protein</fullName>
    </submittedName>
</protein>
<reference evidence="3 4" key="3">
    <citation type="submission" date="2020-08" db="EMBL/GenBank/DDBJ databases">
        <title>Genomic Encyclopedia of Type Strains, Phase IV (KMG-IV): sequencing the most valuable type-strain genomes for metagenomic binning, comparative biology and taxonomic classification.</title>
        <authorList>
            <person name="Goeker M."/>
        </authorList>
    </citation>
    <scope>NUCLEOTIDE SEQUENCE [LARGE SCALE GENOMIC DNA]</scope>
    <source>
        <strain evidence="3 4">DSM 27521</strain>
    </source>
</reference>